<evidence type="ECO:0000256" key="3">
    <source>
        <dbReference type="ARBA" id="ARBA00022833"/>
    </source>
</evidence>
<dbReference type="Gene3D" id="3.30.40.10">
    <property type="entry name" value="Zinc/RING finger domain, C3HC4 (zinc finger)"/>
    <property type="match status" value="1"/>
</dbReference>
<evidence type="ECO:0000259" key="6">
    <source>
        <dbReference type="PROSITE" id="PS50119"/>
    </source>
</evidence>
<dbReference type="Pfam" id="PF00643">
    <property type="entry name" value="zf-B_box"/>
    <property type="match status" value="2"/>
</dbReference>
<dbReference type="InterPro" id="IPR027370">
    <property type="entry name" value="Znf-RING_euk"/>
</dbReference>
<dbReference type="Proteomes" id="UP001152320">
    <property type="component" value="Chromosome 11"/>
</dbReference>
<accession>A0A9Q1BVV8</accession>
<dbReference type="PANTHER" id="PTHR25462">
    <property type="entry name" value="BONUS, ISOFORM C-RELATED"/>
    <property type="match status" value="1"/>
</dbReference>
<name>A0A9Q1BVV8_HOLLE</name>
<evidence type="ECO:0000256" key="2">
    <source>
        <dbReference type="ARBA" id="ARBA00022771"/>
    </source>
</evidence>
<dbReference type="PROSITE" id="PS50119">
    <property type="entry name" value="ZF_BBOX"/>
    <property type="match status" value="2"/>
</dbReference>
<dbReference type="SUPFAM" id="SSF57845">
    <property type="entry name" value="B-box zinc-binding domain"/>
    <property type="match status" value="1"/>
</dbReference>
<evidence type="ECO:0000256" key="1">
    <source>
        <dbReference type="ARBA" id="ARBA00022723"/>
    </source>
</evidence>
<dbReference type="InterPro" id="IPR013083">
    <property type="entry name" value="Znf_RING/FYVE/PHD"/>
</dbReference>
<evidence type="ECO:0000313" key="7">
    <source>
        <dbReference type="EMBL" id="KAJ8033564.1"/>
    </source>
</evidence>
<proteinExistence type="predicted"/>
<evidence type="ECO:0000259" key="5">
    <source>
        <dbReference type="PROSITE" id="PS50089"/>
    </source>
</evidence>
<dbReference type="Pfam" id="PF13445">
    <property type="entry name" value="zf-RING_UBOX"/>
    <property type="match status" value="1"/>
</dbReference>
<dbReference type="SMART" id="SM00184">
    <property type="entry name" value="RING"/>
    <property type="match status" value="1"/>
</dbReference>
<sequence length="465" mass="53223">MRQPQPQPLRQKLSYTSQWTCYVYWVPTPIRTSQTRRESQMVFFVVAYNCHRIELVKAPKGHSATDFKSALAPVNNMANENSDMSDNTLLRCGLCRNRFKVPKLLPCSHSFCLECLVAYRHGLPDQSFSCPACKQEVALPPNGIKGLPLNVCFVNLSERMDFFEQLTAQAGKAQKCNFCQRDDIVAFCLECSIAICATCQKGHSRLPGMKVHTVLRIERVTDAKYMAKVVIAKAPYCTKHEREKFRYYCKGCSRLVCRDCTILDHRDHECIEAKSQAPKTKEELIALIDQGEKQKKEYMNFIEKGTRGIHSIDLKAQEECQKVEKMFDDLVETLKANKDALRSQIQTIKDDKVASIQRDINSANVWVNTMNNAQRLTRKIVELNNPWEILALCRCLNDAFQSLRSQAEVRKQWGYNELDLSASFSPGYTPEQASNIKLGDMVEESLVLLNYDPVKNEVIRHYVPK</sequence>
<dbReference type="InterPro" id="IPR001841">
    <property type="entry name" value="Znf_RING"/>
</dbReference>
<dbReference type="PROSITE" id="PS00518">
    <property type="entry name" value="ZF_RING_1"/>
    <property type="match status" value="1"/>
</dbReference>
<protein>
    <submittedName>
        <fullName evidence="7">Tripartite motif-containing protein 45</fullName>
    </submittedName>
</protein>
<feature type="domain" description="B box-type" evidence="6">
    <location>
        <begin position="232"/>
        <end position="273"/>
    </location>
</feature>
<dbReference type="GO" id="GO:0008270">
    <property type="term" value="F:zinc ion binding"/>
    <property type="evidence" value="ECO:0007669"/>
    <property type="project" value="UniProtKB-KW"/>
</dbReference>
<dbReference type="PANTHER" id="PTHR25462:SF296">
    <property type="entry name" value="MEIOTIC P26, ISOFORM F"/>
    <property type="match status" value="1"/>
</dbReference>
<reference evidence="7" key="1">
    <citation type="submission" date="2021-10" db="EMBL/GenBank/DDBJ databases">
        <title>Tropical sea cucumber genome reveals ecological adaptation and Cuvierian tubules defense mechanism.</title>
        <authorList>
            <person name="Chen T."/>
        </authorList>
    </citation>
    <scope>NUCLEOTIDE SEQUENCE</scope>
    <source>
        <strain evidence="7">Nanhai2018</strain>
        <tissue evidence="7">Muscle</tissue>
    </source>
</reference>
<dbReference type="InterPro" id="IPR000315">
    <property type="entry name" value="Znf_B-box"/>
</dbReference>
<evidence type="ECO:0000313" key="8">
    <source>
        <dbReference type="Proteomes" id="UP001152320"/>
    </source>
</evidence>
<keyword evidence="3" id="KW-0862">Zinc</keyword>
<dbReference type="OrthoDB" id="10066958at2759"/>
<keyword evidence="1" id="KW-0479">Metal-binding</keyword>
<dbReference type="SUPFAM" id="SSF57850">
    <property type="entry name" value="RING/U-box"/>
    <property type="match status" value="1"/>
</dbReference>
<dbReference type="InterPro" id="IPR017907">
    <property type="entry name" value="Znf_RING_CS"/>
</dbReference>
<dbReference type="SMART" id="SM00336">
    <property type="entry name" value="BBOX"/>
    <property type="match status" value="2"/>
</dbReference>
<keyword evidence="2 4" id="KW-0863">Zinc-finger</keyword>
<dbReference type="PROSITE" id="PS50089">
    <property type="entry name" value="ZF_RING_2"/>
    <property type="match status" value="1"/>
</dbReference>
<organism evidence="7 8">
    <name type="scientific">Holothuria leucospilota</name>
    <name type="common">Black long sea cucumber</name>
    <name type="synonym">Mertensiothuria leucospilota</name>
    <dbReference type="NCBI Taxonomy" id="206669"/>
    <lineage>
        <taxon>Eukaryota</taxon>
        <taxon>Metazoa</taxon>
        <taxon>Echinodermata</taxon>
        <taxon>Eleutherozoa</taxon>
        <taxon>Echinozoa</taxon>
        <taxon>Holothuroidea</taxon>
        <taxon>Aspidochirotacea</taxon>
        <taxon>Aspidochirotida</taxon>
        <taxon>Holothuriidae</taxon>
        <taxon>Holothuria</taxon>
    </lineage>
</organism>
<feature type="domain" description="RING-type" evidence="5">
    <location>
        <begin position="92"/>
        <end position="134"/>
    </location>
</feature>
<comment type="caution">
    <text evidence="7">The sequence shown here is derived from an EMBL/GenBank/DDBJ whole genome shotgun (WGS) entry which is preliminary data.</text>
</comment>
<gene>
    <name evidence="7" type="ORF">HOLleu_23853</name>
</gene>
<dbReference type="InterPro" id="IPR047153">
    <property type="entry name" value="TRIM45/56/19-like"/>
</dbReference>
<dbReference type="EMBL" id="JAIZAY010000011">
    <property type="protein sequence ID" value="KAJ8033564.1"/>
    <property type="molecule type" value="Genomic_DNA"/>
</dbReference>
<feature type="domain" description="B box-type" evidence="6">
    <location>
        <begin position="171"/>
        <end position="217"/>
    </location>
</feature>
<keyword evidence="8" id="KW-1185">Reference proteome</keyword>
<evidence type="ECO:0000256" key="4">
    <source>
        <dbReference type="PROSITE-ProRule" id="PRU00024"/>
    </source>
</evidence>
<dbReference type="Gene3D" id="3.30.160.60">
    <property type="entry name" value="Classic Zinc Finger"/>
    <property type="match status" value="1"/>
</dbReference>
<dbReference type="AlphaFoldDB" id="A0A9Q1BVV8"/>